<dbReference type="RefSeq" id="WP_282593004.1">
    <property type="nucleotide sequence ID" value="NZ_JAPAAF010000036.1"/>
</dbReference>
<dbReference type="PANTHER" id="PTHR30399:SF1">
    <property type="entry name" value="UTP PYROPHOSPHATASE"/>
    <property type="match status" value="1"/>
</dbReference>
<reference evidence="2" key="1">
    <citation type="submission" date="2022-10" db="EMBL/GenBank/DDBJ databases">
        <title>Gaoshiqiia sediminis gen. nov., sp. nov., isolated from coastal sediment.</title>
        <authorList>
            <person name="Yu W.X."/>
            <person name="Mu D.S."/>
            <person name="Du J.Z."/>
            <person name="Liang Y.Q."/>
        </authorList>
    </citation>
    <scope>NUCLEOTIDE SEQUENCE</scope>
    <source>
        <strain evidence="2">A06</strain>
    </source>
</reference>
<evidence type="ECO:0000313" key="2">
    <source>
        <dbReference type="EMBL" id="MCW0484411.1"/>
    </source>
</evidence>
<dbReference type="EMBL" id="JAPAAF010000036">
    <property type="protein sequence ID" value="MCW0484411.1"/>
    <property type="molecule type" value="Genomic_DNA"/>
</dbReference>
<accession>A0AA42C9S5</accession>
<comment type="caution">
    <text evidence="2">The sequence shown here is derived from an EMBL/GenBank/DDBJ whole genome shotgun (WGS) entry which is preliminary data.</text>
</comment>
<sequence>MTTTDTYYHVDPIGAVRITKSHRSHRIRLRVKPDGQVHVSMPALGSEQKAIDFVKSKLEWIQKQQQDIKAGLTIFGSGNCFKTKFHSLKVIPVDHTKVSGLVGNGVIQINVPRQQDHQRADIQQFIRRAIVHVMRQEAKVYLPVRLNELAKRHGLVFGNVYVKHVKSRWGSCSSINNINLNLHLMRLPDRMIDYVLLHELAHTVEKNHGPGFWKLLEQICPGAKSLDKELNKYHVDIF</sequence>
<evidence type="ECO:0000259" key="1">
    <source>
        <dbReference type="Pfam" id="PF01863"/>
    </source>
</evidence>
<dbReference type="CDD" id="cd07344">
    <property type="entry name" value="M48_yhfN_like"/>
    <property type="match status" value="1"/>
</dbReference>
<dbReference type="AlphaFoldDB" id="A0AA42C9S5"/>
<dbReference type="Gene3D" id="3.30.2010.10">
    <property type="entry name" value="Metalloproteases ('zincins'), catalytic domain"/>
    <property type="match status" value="1"/>
</dbReference>
<gene>
    <name evidence="2" type="ORF">N2K84_16855</name>
</gene>
<protein>
    <submittedName>
        <fullName evidence="2">M48 family metallopeptidase</fullName>
    </submittedName>
</protein>
<organism evidence="2 3">
    <name type="scientific">Gaoshiqia sediminis</name>
    <dbReference type="NCBI Taxonomy" id="2986998"/>
    <lineage>
        <taxon>Bacteria</taxon>
        <taxon>Pseudomonadati</taxon>
        <taxon>Bacteroidota</taxon>
        <taxon>Bacteroidia</taxon>
        <taxon>Marinilabiliales</taxon>
        <taxon>Prolixibacteraceae</taxon>
        <taxon>Gaoshiqia</taxon>
    </lineage>
</organism>
<feature type="domain" description="YgjP-like metallopeptidase" evidence="1">
    <location>
        <begin position="26"/>
        <end position="232"/>
    </location>
</feature>
<dbReference type="PANTHER" id="PTHR30399">
    <property type="entry name" value="UNCHARACTERIZED PROTEIN YGJP"/>
    <property type="match status" value="1"/>
</dbReference>
<dbReference type="InterPro" id="IPR053136">
    <property type="entry name" value="UTP_pyrophosphatase-like"/>
</dbReference>
<dbReference type="InterPro" id="IPR002725">
    <property type="entry name" value="YgjP-like_metallopeptidase"/>
</dbReference>
<dbReference type="Pfam" id="PF01863">
    <property type="entry name" value="YgjP-like"/>
    <property type="match status" value="1"/>
</dbReference>
<name>A0AA42C9S5_9BACT</name>
<keyword evidence="3" id="KW-1185">Reference proteome</keyword>
<dbReference type="Proteomes" id="UP001163821">
    <property type="component" value="Unassembled WGS sequence"/>
</dbReference>
<evidence type="ECO:0000313" key="3">
    <source>
        <dbReference type="Proteomes" id="UP001163821"/>
    </source>
</evidence>
<proteinExistence type="predicted"/>